<name>A0ABU6V9T6_9FABA</name>
<evidence type="ECO:0000313" key="2">
    <source>
        <dbReference type="EMBL" id="MED6170445.1"/>
    </source>
</evidence>
<comment type="caution">
    <text evidence="2">The sequence shown here is derived from an EMBL/GenBank/DDBJ whole genome shotgun (WGS) entry which is preliminary data.</text>
</comment>
<gene>
    <name evidence="2" type="ORF">PIB30_030997</name>
</gene>
<keyword evidence="1" id="KW-0732">Signal</keyword>
<accession>A0ABU6V9T6</accession>
<protein>
    <submittedName>
        <fullName evidence="2">Uncharacterized protein</fullName>
    </submittedName>
</protein>
<feature type="chain" id="PRO_5046945235" evidence="1">
    <location>
        <begin position="26"/>
        <end position="55"/>
    </location>
</feature>
<dbReference type="EMBL" id="JASCZI010151166">
    <property type="protein sequence ID" value="MED6170445.1"/>
    <property type="molecule type" value="Genomic_DNA"/>
</dbReference>
<proteinExistence type="predicted"/>
<dbReference type="Proteomes" id="UP001341840">
    <property type="component" value="Unassembled WGS sequence"/>
</dbReference>
<keyword evidence="3" id="KW-1185">Reference proteome</keyword>
<organism evidence="2 3">
    <name type="scientific">Stylosanthes scabra</name>
    <dbReference type="NCBI Taxonomy" id="79078"/>
    <lineage>
        <taxon>Eukaryota</taxon>
        <taxon>Viridiplantae</taxon>
        <taxon>Streptophyta</taxon>
        <taxon>Embryophyta</taxon>
        <taxon>Tracheophyta</taxon>
        <taxon>Spermatophyta</taxon>
        <taxon>Magnoliopsida</taxon>
        <taxon>eudicotyledons</taxon>
        <taxon>Gunneridae</taxon>
        <taxon>Pentapetalae</taxon>
        <taxon>rosids</taxon>
        <taxon>fabids</taxon>
        <taxon>Fabales</taxon>
        <taxon>Fabaceae</taxon>
        <taxon>Papilionoideae</taxon>
        <taxon>50 kb inversion clade</taxon>
        <taxon>dalbergioids sensu lato</taxon>
        <taxon>Dalbergieae</taxon>
        <taxon>Pterocarpus clade</taxon>
        <taxon>Stylosanthes</taxon>
    </lineage>
</organism>
<evidence type="ECO:0000256" key="1">
    <source>
        <dbReference type="SAM" id="SignalP"/>
    </source>
</evidence>
<reference evidence="2 3" key="1">
    <citation type="journal article" date="2023" name="Plants (Basel)">
        <title>Bridging the Gap: Combining Genomics and Transcriptomics Approaches to Understand Stylosanthes scabra, an Orphan Legume from the Brazilian Caatinga.</title>
        <authorList>
            <person name="Ferreira-Neto J.R.C."/>
            <person name="da Silva M.D."/>
            <person name="Binneck E."/>
            <person name="de Melo N.F."/>
            <person name="da Silva R.H."/>
            <person name="de Melo A.L.T.M."/>
            <person name="Pandolfi V."/>
            <person name="Bustamante F.O."/>
            <person name="Brasileiro-Vidal A.C."/>
            <person name="Benko-Iseppon A.M."/>
        </authorList>
    </citation>
    <scope>NUCLEOTIDE SEQUENCE [LARGE SCALE GENOMIC DNA]</scope>
    <source>
        <tissue evidence="2">Leaves</tissue>
    </source>
</reference>
<feature type="signal peptide" evidence="1">
    <location>
        <begin position="1"/>
        <end position="25"/>
    </location>
</feature>
<sequence length="55" mass="6322">MSGQSWSRVMIECLTFIVSSPRALCGCLWTLGHSSIWAQQPIRERQTLKWSSDPR</sequence>
<evidence type="ECO:0000313" key="3">
    <source>
        <dbReference type="Proteomes" id="UP001341840"/>
    </source>
</evidence>